<dbReference type="InterPro" id="IPR051202">
    <property type="entry name" value="Peptidase_C40"/>
</dbReference>
<dbReference type="InterPro" id="IPR041382">
    <property type="entry name" value="SH3_16"/>
</dbReference>
<dbReference type="STRING" id="572036.SAMN05661099_3269"/>
<dbReference type="Gene3D" id="2.30.30.40">
    <property type="entry name" value="SH3 Domains"/>
    <property type="match status" value="1"/>
</dbReference>
<reference evidence="7" key="1">
    <citation type="submission" date="2017-02" db="EMBL/GenBank/DDBJ databases">
        <authorList>
            <person name="Varghese N."/>
            <person name="Submissions S."/>
        </authorList>
    </citation>
    <scope>NUCLEOTIDE SEQUENCE [LARGE SCALE GENOMIC DNA]</scope>
    <source>
        <strain evidence="7">DSM 22385</strain>
    </source>
</reference>
<dbReference type="InterPro" id="IPR038765">
    <property type="entry name" value="Papain-like_cys_pep_sf"/>
</dbReference>
<dbReference type="Proteomes" id="UP000189981">
    <property type="component" value="Unassembled WGS sequence"/>
</dbReference>
<evidence type="ECO:0000256" key="3">
    <source>
        <dbReference type="ARBA" id="ARBA00022801"/>
    </source>
</evidence>
<dbReference type="EMBL" id="FUYR01000005">
    <property type="protein sequence ID" value="SKB88705.1"/>
    <property type="molecule type" value="Genomic_DNA"/>
</dbReference>
<evidence type="ECO:0000256" key="4">
    <source>
        <dbReference type="ARBA" id="ARBA00022807"/>
    </source>
</evidence>
<evidence type="ECO:0000256" key="1">
    <source>
        <dbReference type="ARBA" id="ARBA00007074"/>
    </source>
</evidence>
<dbReference type="PANTHER" id="PTHR47053:SF1">
    <property type="entry name" value="MUREIN DD-ENDOPEPTIDASE MEPH-RELATED"/>
    <property type="match status" value="1"/>
</dbReference>
<dbReference type="SUPFAM" id="SSF54001">
    <property type="entry name" value="Cysteine proteinases"/>
    <property type="match status" value="1"/>
</dbReference>
<evidence type="ECO:0000313" key="6">
    <source>
        <dbReference type="EMBL" id="SKB88705.1"/>
    </source>
</evidence>
<gene>
    <name evidence="6" type="ORF">SAMN05661099_3269</name>
</gene>
<keyword evidence="3" id="KW-0378">Hydrolase</keyword>
<comment type="similarity">
    <text evidence="1">Belongs to the peptidase C40 family.</text>
</comment>
<dbReference type="Gene3D" id="3.90.1720.10">
    <property type="entry name" value="endopeptidase domain like (from Nostoc punctiforme)"/>
    <property type="match status" value="1"/>
</dbReference>
<dbReference type="GO" id="GO:0006508">
    <property type="term" value="P:proteolysis"/>
    <property type="evidence" value="ECO:0007669"/>
    <property type="project" value="UniProtKB-KW"/>
</dbReference>
<dbReference type="Pfam" id="PF18348">
    <property type="entry name" value="SH3_16"/>
    <property type="match status" value="1"/>
</dbReference>
<dbReference type="PROSITE" id="PS51935">
    <property type="entry name" value="NLPC_P60"/>
    <property type="match status" value="1"/>
</dbReference>
<sequence>MKFSLFAIMNQQFGVCNLSLVPVRTEPSDRSEMSSQLLFGDHFTILETTDKWLHILIAHDDYEGWIDRKQFEEIEHAAFVALHDLHTILGLSLSHTITKTASNEKLNLIAGSNIPNALDRFFYLRDTKYKLEGDTIKPAKDKFRNGVADAAMFYLNAPYLWGGKSVFGIDCSGLTQMVFRQFGLKLKRDAYQQAEQGELVGFLQECKAGDLAFFDNDEGRIVHVGIMLDNEQIIHASGRVRIDSIDNQGIFSKESGRYTHKLRIIKRI</sequence>
<evidence type="ECO:0000259" key="5">
    <source>
        <dbReference type="PROSITE" id="PS51935"/>
    </source>
</evidence>
<accession>A0A1T5EXN4</accession>
<keyword evidence="2" id="KW-0645">Protease</keyword>
<keyword evidence="7" id="KW-1185">Reference proteome</keyword>
<dbReference type="Pfam" id="PF00877">
    <property type="entry name" value="NLPC_P60"/>
    <property type="match status" value="1"/>
</dbReference>
<name>A0A1T5EXN4_9SPHI</name>
<dbReference type="AlphaFoldDB" id="A0A1T5EXN4"/>
<organism evidence="6 7">
    <name type="scientific">Daejeonella lutea</name>
    <dbReference type="NCBI Taxonomy" id="572036"/>
    <lineage>
        <taxon>Bacteria</taxon>
        <taxon>Pseudomonadati</taxon>
        <taxon>Bacteroidota</taxon>
        <taxon>Sphingobacteriia</taxon>
        <taxon>Sphingobacteriales</taxon>
        <taxon>Sphingobacteriaceae</taxon>
        <taxon>Daejeonella</taxon>
    </lineage>
</organism>
<evidence type="ECO:0000256" key="2">
    <source>
        <dbReference type="ARBA" id="ARBA00022670"/>
    </source>
</evidence>
<feature type="domain" description="NlpC/P60" evidence="5">
    <location>
        <begin position="141"/>
        <end position="268"/>
    </location>
</feature>
<keyword evidence="4" id="KW-0788">Thiol protease</keyword>
<dbReference type="InterPro" id="IPR000064">
    <property type="entry name" value="NLP_P60_dom"/>
</dbReference>
<protein>
    <submittedName>
        <fullName evidence="6">SH3 domain-containing protein</fullName>
    </submittedName>
</protein>
<dbReference type="GO" id="GO:0008234">
    <property type="term" value="F:cysteine-type peptidase activity"/>
    <property type="evidence" value="ECO:0007669"/>
    <property type="project" value="UniProtKB-KW"/>
</dbReference>
<dbReference type="PANTHER" id="PTHR47053">
    <property type="entry name" value="MUREIN DD-ENDOPEPTIDASE MEPH-RELATED"/>
    <property type="match status" value="1"/>
</dbReference>
<proteinExistence type="inferred from homology"/>
<evidence type="ECO:0000313" key="7">
    <source>
        <dbReference type="Proteomes" id="UP000189981"/>
    </source>
</evidence>